<name>A0A7D6VI00_9NOCA</name>
<dbReference type="SUPFAM" id="SSF46955">
    <property type="entry name" value="Putative DNA-binding domain"/>
    <property type="match status" value="1"/>
</dbReference>
<evidence type="ECO:0000313" key="2">
    <source>
        <dbReference type="EMBL" id="QLY33275.1"/>
    </source>
</evidence>
<dbReference type="RefSeq" id="WP_181584439.1">
    <property type="nucleotide sequence ID" value="NZ_CP059399.1"/>
</dbReference>
<reference evidence="2 3" key="1">
    <citation type="submission" date="2020-07" db="EMBL/GenBank/DDBJ databases">
        <authorList>
            <person name="Zhuang K."/>
            <person name="Ran Y."/>
        </authorList>
    </citation>
    <scope>NUCLEOTIDE SEQUENCE [LARGE SCALE GENOMIC DNA]</scope>
    <source>
        <strain evidence="2 3">WCH-YHL-001</strain>
    </source>
</reference>
<proteinExistence type="predicted"/>
<protein>
    <submittedName>
        <fullName evidence="2">MerR family transcriptional regulator</fullName>
    </submittedName>
</protein>
<organism evidence="2 3">
    <name type="scientific">Nocardia huaxiensis</name>
    <dbReference type="NCBI Taxonomy" id="2755382"/>
    <lineage>
        <taxon>Bacteria</taxon>
        <taxon>Bacillati</taxon>
        <taxon>Actinomycetota</taxon>
        <taxon>Actinomycetes</taxon>
        <taxon>Mycobacteriales</taxon>
        <taxon>Nocardiaceae</taxon>
        <taxon>Nocardia</taxon>
    </lineage>
</organism>
<dbReference type="InterPro" id="IPR009061">
    <property type="entry name" value="DNA-bd_dom_put_sf"/>
</dbReference>
<dbReference type="EMBL" id="CP059399">
    <property type="protein sequence ID" value="QLY33275.1"/>
    <property type="molecule type" value="Genomic_DNA"/>
</dbReference>
<keyword evidence="3" id="KW-1185">Reference proteome</keyword>
<accession>A0A7D6VI00</accession>
<dbReference type="AlphaFoldDB" id="A0A7D6VI00"/>
<evidence type="ECO:0000313" key="3">
    <source>
        <dbReference type="Proteomes" id="UP000515512"/>
    </source>
</evidence>
<dbReference type="KEGG" id="nhu:H0264_14480"/>
<sequence length="90" mass="10003">MTIHRNEAATAPEPSQPGGIGTRLWADTKEAAQIIHCHPEVLRRWHREGSAPFDLPKPKRRGRRYLWNVGALHAAMEAMHTDEGSVASNG</sequence>
<feature type="region of interest" description="Disordered" evidence="1">
    <location>
        <begin position="1"/>
        <end position="22"/>
    </location>
</feature>
<gene>
    <name evidence="2" type="ORF">H0264_14480</name>
</gene>
<evidence type="ECO:0000256" key="1">
    <source>
        <dbReference type="SAM" id="MobiDB-lite"/>
    </source>
</evidence>
<dbReference type="Proteomes" id="UP000515512">
    <property type="component" value="Chromosome"/>
</dbReference>